<name>A0A5B7G2W7_PORTR</name>
<dbReference type="AlphaFoldDB" id="A0A5B7G2W7"/>
<proteinExistence type="predicted"/>
<keyword evidence="2" id="KW-1185">Reference proteome</keyword>
<dbReference type="EMBL" id="VSRR010010381">
    <property type="protein sequence ID" value="MPC51745.1"/>
    <property type="molecule type" value="Genomic_DNA"/>
</dbReference>
<gene>
    <name evidence="1" type="ORF">E2C01_045598</name>
</gene>
<dbReference type="Proteomes" id="UP000324222">
    <property type="component" value="Unassembled WGS sequence"/>
</dbReference>
<comment type="caution">
    <text evidence="1">The sequence shown here is derived from an EMBL/GenBank/DDBJ whole genome shotgun (WGS) entry which is preliminary data.</text>
</comment>
<evidence type="ECO:0000313" key="2">
    <source>
        <dbReference type="Proteomes" id="UP000324222"/>
    </source>
</evidence>
<organism evidence="1 2">
    <name type="scientific">Portunus trituberculatus</name>
    <name type="common">Swimming crab</name>
    <name type="synonym">Neptunus trituberculatus</name>
    <dbReference type="NCBI Taxonomy" id="210409"/>
    <lineage>
        <taxon>Eukaryota</taxon>
        <taxon>Metazoa</taxon>
        <taxon>Ecdysozoa</taxon>
        <taxon>Arthropoda</taxon>
        <taxon>Crustacea</taxon>
        <taxon>Multicrustacea</taxon>
        <taxon>Malacostraca</taxon>
        <taxon>Eumalacostraca</taxon>
        <taxon>Eucarida</taxon>
        <taxon>Decapoda</taxon>
        <taxon>Pleocyemata</taxon>
        <taxon>Brachyura</taxon>
        <taxon>Eubrachyura</taxon>
        <taxon>Portunoidea</taxon>
        <taxon>Portunidae</taxon>
        <taxon>Portuninae</taxon>
        <taxon>Portunus</taxon>
    </lineage>
</organism>
<sequence length="85" mass="9606">MYWKNRALSEGIRDIKASRSLTFSSSRGNGDVCLRRKGMVLKLNMFHDHFICPGINLTLVIWEPPCRCGGGLRAPVTWRAELEGD</sequence>
<protein>
    <submittedName>
        <fullName evidence="1">Uncharacterized protein</fullName>
    </submittedName>
</protein>
<accession>A0A5B7G2W7</accession>
<reference evidence="1 2" key="1">
    <citation type="submission" date="2019-05" db="EMBL/GenBank/DDBJ databases">
        <title>Another draft genome of Portunus trituberculatus and its Hox gene families provides insights of decapod evolution.</title>
        <authorList>
            <person name="Jeong J.-H."/>
            <person name="Song I."/>
            <person name="Kim S."/>
            <person name="Choi T."/>
            <person name="Kim D."/>
            <person name="Ryu S."/>
            <person name="Kim W."/>
        </authorList>
    </citation>
    <scope>NUCLEOTIDE SEQUENCE [LARGE SCALE GENOMIC DNA]</scope>
    <source>
        <tissue evidence="1">Muscle</tissue>
    </source>
</reference>
<evidence type="ECO:0000313" key="1">
    <source>
        <dbReference type="EMBL" id="MPC51745.1"/>
    </source>
</evidence>